<organism evidence="2 3">
    <name type="scientific">Microbulbifer flavimaris</name>
    <dbReference type="NCBI Taxonomy" id="1781068"/>
    <lineage>
        <taxon>Bacteria</taxon>
        <taxon>Pseudomonadati</taxon>
        <taxon>Pseudomonadota</taxon>
        <taxon>Gammaproteobacteria</taxon>
        <taxon>Cellvibrionales</taxon>
        <taxon>Microbulbiferaceae</taxon>
        <taxon>Microbulbifer</taxon>
    </lineage>
</organism>
<gene>
    <name evidence="2" type="ORF">AWR36_007670</name>
</gene>
<dbReference type="RefSeq" id="WP_067083333.1">
    <property type="nucleotide sequence ID" value="NZ_LRFG02000002.1"/>
</dbReference>
<reference evidence="2" key="1">
    <citation type="submission" date="2017-08" db="EMBL/GenBank/DDBJ databases">
        <title>Microbulbifer marisrubri sp. nov., a halophilic alphaproteobacterium isolated from marine sediment of the Yellow Sea, China.</title>
        <authorList>
            <person name="Zhang G."/>
            <person name="Xiong Q."/>
        </authorList>
    </citation>
    <scope>NUCLEOTIDE SEQUENCE [LARGE SCALE GENOMIC DNA]</scope>
    <source>
        <strain evidence="2">WRN-8</strain>
    </source>
</reference>
<dbReference type="Proteomes" id="UP000218427">
    <property type="component" value="Unassembled WGS sequence"/>
</dbReference>
<keyword evidence="3" id="KW-1185">Reference proteome</keyword>
<dbReference type="InterPro" id="IPR041135">
    <property type="entry name" value="Nmad3"/>
</dbReference>
<comment type="caution">
    <text evidence="2">The sequence shown here is derived from an EMBL/GenBank/DDBJ whole genome shotgun (WGS) entry which is preliminary data.</text>
</comment>
<name>A0ABX4I173_9GAMM</name>
<dbReference type="EMBL" id="LRFG02000002">
    <property type="protein sequence ID" value="PCO05871.1"/>
    <property type="molecule type" value="Genomic_DNA"/>
</dbReference>
<feature type="domain" description="Nucleotide modification associated" evidence="1">
    <location>
        <begin position="2"/>
        <end position="270"/>
    </location>
</feature>
<protein>
    <recommendedName>
        <fullName evidence="1">Nucleotide modification associated domain-containing protein</fullName>
    </recommendedName>
</protein>
<sequence>MRLILSRKGFDSSAGGCPSPIFPDGTLYPLPIPDAKSRIQYDQIQHGGTDIGELVNDLTRGRYTGKQTAHLDPDMYPEALARSLEWRPLLGQTGAAQGHLRRQGVQIGDLFLFFGLFRPVECSLGHWRFVKNAAARHILWGWLAIGDIQQVDELSETSLPWARYHPHFQIGPDRANTLYLAADQFRLPRAKQFLPGAGIFPSVSPRLVLTAPDSSKPSLWRLPAYFFPFPDRTPLSYHNKCERWLPGARNRTRGFCQLQSAARGQEFVLDADQYPECRQWISGLIRQFGRATVGV</sequence>
<evidence type="ECO:0000259" key="1">
    <source>
        <dbReference type="Pfam" id="PF18754"/>
    </source>
</evidence>
<evidence type="ECO:0000313" key="3">
    <source>
        <dbReference type="Proteomes" id="UP000218427"/>
    </source>
</evidence>
<proteinExistence type="predicted"/>
<dbReference type="Pfam" id="PF18754">
    <property type="entry name" value="Nmad3"/>
    <property type="match status" value="1"/>
</dbReference>
<accession>A0ABX4I173</accession>
<evidence type="ECO:0000313" key="2">
    <source>
        <dbReference type="EMBL" id="PCO05871.1"/>
    </source>
</evidence>